<organism evidence="3 4">
    <name type="scientific">Invertebrate iridescent virus 30</name>
    <dbReference type="NCBI Taxonomy" id="345585"/>
    <lineage>
        <taxon>Viruses</taxon>
        <taxon>Varidnaviria</taxon>
        <taxon>Bamfordvirae</taxon>
        <taxon>Nucleocytoviricota</taxon>
        <taxon>Megaviricetes</taxon>
        <taxon>Pimascovirales</taxon>
        <taxon>Pimascovirales incertae sedis</taxon>
        <taxon>Iridoviridae</taxon>
        <taxon>Betairidovirinae</taxon>
        <taxon>Chloriridovirus</taxon>
        <taxon>Chloriridovirus simulium1</taxon>
        <taxon>Invertebrate iridescent virus 22</taxon>
    </lineage>
</organism>
<dbReference type="EMBL" id="HF920636">
    <property type="protein sequence ID" value="CCV02222.1"/>
    <property type="molecule type" value="Genomic_DNA"/>
</dbReference>
<name>W8W1P3_9VIRU</name>
<evidence type="ECO:0000313" key="3">
    <source>
        <dbReference type="EMBL" id="CCV02222.1"/>
    </source>
</evidence>
<dbReference type="Pfam" id="PF13920">
    <property type="entry name" value="zf-C3HC4_3"/>
    <property type="match status" value="1"/>
</dbReference>
<feature type="domain" description="RING-type" evidence="2">
    <location>
        <begin position="196"/>
        <end position="231"/>
    </location>
</feature>
<dbReference type="OrthoDB" id="16963at10239"/>
<keyword evidence="1" id="KW-0862">Zinc</keyword>
<sequence>MEQILCVYTLAELRQLAVYLSEFQSCVFIWPENVKRKKSWLNSTNQMLIQKNPENPRDYISRLRCNIRWFIDHKIKFKRGMGESNSFFEKMVYTFKRNITETIYLEFNSNDFITIQKEDMILPDEINFEFENYPNTLRPTAATIDDDLTQSIDLLANYFETIDISQNVEVIDLTTRTTATTINDEEVTDDTRGLECKICANNKICIVLSRCGHTFCHSCTTRFENKCGMCRTPFTNSTKIRMYI</sequence>
<dbReference type="InterPro" id="IPR013083">
    <property type="entry name" value="Znf_RING/FYVE/PHD"/>
</dbReference>
<keyword evidence="1" id="KW-0863">Zinc-finger</keyword>
<dbReference type="PROSITE" id="PS50089">
    <property type="entry name" value="ZF_RING_2"/>
    <property type="match status" value="1"/>
</dbReference>
<dbReference type="Gene3D" id="3.30.40.10">
    <property type="entry name" value="Zinc/RING finger domain, C3HC4 (zinc finger)"/>
    <property type="match status" value="1"/>
</dbReference>
<protein>
    <recommendedName>
        <fullName evidence="2">RING-type domain-containing protein</fullName>
    </recommendedName>
</protein>
<proteinExistence type="predicted"/>
<dbReference type="GeneID" id="18501222"/>
<evidence type="ECO:0000259" key="2">
    <source>
        <dbReference type="PROSITE" id="PS50089"/>
    </source>
</evidence>
<evidence type="ECO:0000313" key="4">
    <source>
        <dbReference type="Proteomes" id="UP000136450"/>
    </source>
</evidence>
<dbReference type="KEGG" id="vg:18501222"/>
<keyword evidence="1" id="KW-0479">Metal-binding</keyword>
<accession>W8W1P3</accession>
<evidence type="ECO:0000256" key="1">
    <source>
        <dbReference type="PROSITE-ProRule" id="PRU00175"/>
    </source>
</evidence>
<dbReference type="GO" id="GO:0008270">
    <property type="term" value="F:zinc ion binding"/>
    <property type="evidence" value="ECO:0007669"/>
    <property type="project" value="UniProtKB-KW"/>
</dbReference>
<dbReference type="Proteomes" id="UP000136450">
    <property type="component" value="Segment"/>
</dbReference>
<dbReference type="InterPro" id="IPR001841">
    <property type="entry name" value="Znf_RING"/>
</dbReference>
<dbReference type="RefSeq" id="YP_009010321.1">
    <property type="nucleotide sequence ID" value="NC_023611.1"/>
</dbReference>
<gene>
    <name evidence="3" type="primary">027L</name>
    <name evidence="3" type="ORF">IIV30_027L</name>
</gene>
<dbReference type="SUPFAM" id="SSF57850">
    <property type="entry name" value="RING/U-box"/>
    <property type="match status" value="1"/>
</dbReference>
<reference evidence="3 4" key="1">
    <citation type="submission" date="2013-03" db="EMBL/GenBank/DDBJ databases">
        <title>Genomic and evolutionary features of invertebrate iridoviruse.</title>
        <authorList>
            <person name="Piegu B."/>
            <person name="Guizard S."/>
            <person name="Bideshi D."/>
            <person name="Spears T."/>
            <person name="Federici B."/>
            <person name="Bigot Y."/>
        </authorList>
    </citation>
    <scope>NUCLEOTIDE SEQUENCE [LARGE SCALE GENOMIC DNA]</scope>
</reference>